<dbReference type="InterPro" id="IPR032675">
    <property type="entry name" value="LRR_dom_sf"/>
</dbReference>
<sequence>MCRILQGEAERLLYHHLHLTHADHLRSLRYALAKEPERALSIRDLSIFYSEDLTNEVGEMEAILLTLTNLQHLSLMIRLDDEDRYRDIICAFSKCTFKLKSFKGTMQPGDDIIQFFRRQSDITLLDISHVGLCLPGWEVPPDVLPQLKHLRMMRSAMRAFRFGTHTVTHLDLSDSFIDENELVEVLLVYSPRLVSLKYSRLSRARYIMAPSRVLQLVTMPNLRYLGVSDLVSDEIGHLDSAPEANTFAHMAGPNIALETLVWRVLWQAGQSGQKSRACHLESIHRLADPLLEACHSLHRVYYWERGPRGTVLYGVLFTRPASTVLEEEKEVMESPTWQDDWVASGL</sequence>
<dbReference type="EMBL" id="KE504230">
    <property type="protein sequence ID" value="EPS94529.1"/>
    <property type="molecule type" value="Genomic_DNA"/>
</dbReference>
<evidence type="ECO:0000313" key="2">
    <source>
        <dbReference type="Proteomes" id="UP000015241"/>
    </source>
</evidence>
<dbReference type="InParanoid" id="S8F6I2"/>
<dbReference type="Gene3D" id="3.80.10.10">
    <property type="entry name" value="Ribonuclease Inhibitor"/>
    <property type="match status" value="1"/>
</dbReference>
<accession>S8F6I2</accession>
<evidence type="ECO:0000313" key="1">
    <source>
        <dbReference type="EMBL" id="EPS94529.1"/>
    </source>
</evidence>
<keyword evidence="2" id="KW-1185">Reference proteome</keyword>
<reference evidence="1 2" key="1">
    <citation type="journal article" date="2012" name="Science">
        <title>The Paleozoic origin of enzymatic lignin decomposition reconstructed from 31 fungal genomes.</title>
        <authorList>
            <person name="Floudas D."/>
            <person name="Binder M."/>
            <person name="Riley R."/>
            <person name="Barry K."/>
            <person name="Blanchette R.A."/>
            <person name="Henrissat B."/>
            <person name="Martinez A.T."/>
            <person name="Otillar R."/>
            <person name="Spatafora J.W."/>
            <person name="Yadav J.S."/>
            <person name="Aerts A."/>
            <person name="Benoit I."/>
            <person name="Boyd A."/>
            <person name="Carlson A."/>
            <person name="Copeland A."/>
            <person name="Coutinho P.M."/>
            <person name="de Vries R.P."/>
            <person name="Ferreira P."/>
            <person name="Findley K."/>
            <person name="Foster B."/>
            <person name="Gaskell J."/>
            <person name="Glotzer D."/>
            <person name="Gorecki P."/>
            <person name="Heitman J."/>
            <person name="Hesse C."/>
            <person name="Hori C."/>
            <person name="Igarashi K."/>
            <person name="Jurgens J.A."/>
            <person name="Kallen N."/>
            <person name="Kersten P."/>
            <person name="Kohler A."/>
            <person name="Kuees U."/>
            <person name="Kumar T.K.A."/>
            <person name="Kuo A."/>
            <person name="LaButti K."/>
            <person name="Larrondo L.F."/>
            <person name="Lindquist E."/>
            <person name="Ling A."/>
            <person name="Lombard V."/>
            <person name="Lucas S."/>
            <person name="Lundell T."/>
            <person name="Martin R."/>
            <person name="McLaughlin D.J."/>
            <person name="Morgenstern I."/>
            <person name="Morin E."/>
            <person name="Murat C."/>
            <person name="Nagy L.G."/>
            <person name="Nolan M."/>
            <person name="Ohm R.A."/>
            <person name="Patyshakuliyeva A."/>
            <person name="Rokas A."/>
            <person name="Ruiz-Duenas F.J."/>
            <person name="Sabat G."/>
            <person name="Salamov A."/>
            <person name="Samejima M."/>
            <person name="Schmutz J."/>
            <person name="Slot J.C."/>
            <person name="St John F."/>
            <person name="Stenlid J."/>
            <person name="Sun H."/>
            <person name="Sun S."/>
            <person name="Syed K."/>
            <person name="Tsang A."/>
            <person name="Wiebenga A."/>
            <person name="Young D."/>
            <person name="Pisabarro A."/>
            <person name="Eastwood D.C."/>
            <person name="Martin F."/>
            <person name="Cullen D."/>
            <person name="Grigoriev I.V."/>
            <person name="Hibbett D.S."/>
        </authorList>
    </citation>
    <scope>NUCLEOTIDE SEQUENCE</scope>
    <source>
        <strain evidence="2">FP-58527</strain>
    </source>
</reference>
<dbReference type="OrthoDB" id="2755675at2759"/>
<dbReference type="Proteomes" id="UP000015241">
    <property type="component" value="Unassembled WGS sequence"/>
</dbReference>
<name>S8F6I2_FOMSC</name>
<evidence type="ECO:0008006" key="3">
    <source>
        <dbReference type="Google" id="ProtNLM"/>
    </source>
</evidence>
<dbReference type="AlphaFoldDB" id="S8F6I2"/>
<dbReference type="HOGENOM" id="CLU_727685_0_0_1"/>
<gene>
    <name evidence="1" type="ORF">FOMPIDRAFT_87120</name>
</gene>
<dbReference type="SUPFAM" id="SSF52047">
    <property type="entry name" value="RNI-like"/>
    <property type="match status" value="1"/>
</dbReference>
<proteinExistence type="predicted"/>
<protein>
    <recommendedName>
        <fullName evidence="3">F-box domain-containing protein</fullName>
    </recommendedName>
</protein>
<organism evidence="1 2">
    <name type="scientific">Fomitopsis schrenkii</name>
    <name type="common">Brown rot fungus</name>
    <dbReference type="NCBI Taxonomy" id="2126942"/>
    <lineage>
        <taxon>Eukaryota</taxon>
        <taxon>Fungi</taxon>
        <taxon>Dikarya</taxon>
        <taxon>Basidiomycota</taxon>
        <taxon>Agaricomycotina</taxon>
        <taxon>Agaricomycetes</taxon>
        <taxon>Polyporales</taxon>
        <taxon>Fomitopsis</taxon>
    </lineage>
</organism>